<evidence type="ECO:0000256" key="2">
    <source>
        <dbReference type="ARBA" id="ARBA00022840"/>
    </source>
</evidence>
<dbReference type="EMBL" id="MLAK01001437">
    <property type="protein sequence ID" value="OHS93071.1"/>
    <property type="molecule type" value="Genomic_DNA"/>
</dbReference>
<reference evidence="6" key="1">
    <citation type="submission" date="2016-10" db="EMBL/GenBank/DDBJ databases">
        <authorList>
            <person name="Benchimol M."/>
            <person name="Almeida L.G."/>
            <person name="Vasconcelos A.T."/>
            <person name="Perreira-Neves A."/>
            <person name="Rosa I.A."/>
            <person name="Tasca T."/>
            <person name="Bogo M.R."/>
            <person name="de Souza W."/>
        </authorList>
    </citation>
    <scope>NUCLEOTIDE SEQUENCE [LARGE SCALE GENOMIC DNA]</scope>
    <source>
        <strain evidence="6">K</strain>
    </source>
</reference>
<dbReference type="InterPro" id="IPR011009">
    <property type="entry name" value="Kinase-like_dom_sf"/>
</dbReference>
<dbReference type="PROSITE" id="PS50011">
    <property type="entry name" value="PROTEIN_KINASE_DOM"/>
    <property type="match status" value="1"/>
</dbReference>
<comment type="caution">
    <text evidence="6">The sequence shown here is derived from an EMBL/GenBank/DDBJ whole genome shotgun (WGS) entry which is preliminary data.</text>
</comment>
<dbReference type="AlphaFoldDB" id="A0A1J4J4J2"/>
<keyword evidence="2 3" id="KW-0067">ATP-binding</keyword>
<dbReference type="RefSeq" id="XP_068346208.1">
    <property type="nucleotide sequence ID" value="XM_068496420.1"/>
</dbReference>
<evidence type="ECO:0000313" key="6">
    <source>
        <dbReference type="EMBL" id="OHS93071.1"/>
    </source>
</evidence>
<dbReference type="SUPFAM" id="SSF56112">
    <property type="entry name" value="Protein kinase-like (PK-like)"/>
    <property type="match status" value="1"/>
</dbReference>
<dbReference type="Gene3D" id="1.10.510.10">
    <property type="entry name" value="Transferase(Phosphotransferase) domain 1"/>
    <property type="match status" value="1"/>
</dbReference>
<comment type="similarity">
    <text evidence="4">Belongs to the protein kinase superfamily.</text>
</comment>
<dbReference type="InterPro" id="IPR000719">
    <property type="entry name" value="Prot_kinase_dom"/>
</dbReference>
<dbReference type="PANTHER" id="PTHR24362:SF309">
    <property type="entry name" value="PROTEIN KINASE DOMAIN-CONTAINING PROTEIN"/>
    <property type="match status" value="1"/>
</dbReference>
<dbReference type="VEuPathDB" id="TrichDB:TRFO_12090"/>
<dbReference type="GeneID" id="94831124"/>
<dbReference type="Pfam" id="PF00069">
    <property type="entry name" value="Pkinase"/>
    <property type="match status" value="1"/>
</dbReference>
<dbReference type="InterPro" id="IPR008271">
    <property type="entry name" value="Ser/Thr_kinase_AS"/>
</dbReference>
<gene>
    <name evidence="6" type="ORF">TRFO_12090</name>
</gene>
<feature type="binding site" evidence="3">
    <location>
        <position position="46"/>
    </location>
    <ligand>
        <name>ATP</name>
        <dbReference type="ChEBI" id="CHEBI:30616"/>
    </ligand>
</feature>
<dbReference type="PROSITE" id="PS00108">
    <property type="entry name" value="PROTEIN_KINASE_ST"/>
    <property type="match status" value="1"/>
</dbReference>
<dbReference type="GO" id="GO:0005524">
    <property type="term" value="F:ATP binding"/>
    <property type="evidence" value="ECO:0007669"/>
    <property type="project" value="UniProtKB-UniRule"/>
</dbReference>
<dbReference type="CDD" id="cd14014">
    <property type="entry name" value="STKc_PknB_like"/>
    <property type="match status" value="1"/>
</dbReference>
<feature type="domain" description="Protein kinase" evidence="5">
    <location>
        <begin position="17"/>
        <end position="270"/>
    </location>
</feature>
<keyword evidence="6" id="KW-0808">Transferase</keyword>
<protein>
    <submittedName>
        <fullName evidence="6">CAMK family protein kinase</fullName>
    </submittedName>
</protein>
<dbReference type="PANTHER" id="PTHR24362">
    <property type="entry name" value="SERINE/THREONINE-PROTEIN KINASE NEK"/>
    <property type="match status" value="1"/>
</dbReference>
<evidence type="ECO:0000256" key="3">
    <source>
        <dbReference type="PROSITE-ProRule" id="PRU10141"/>
    </source>
</evidence>
<name>A0A1J4J4J2_9EUKA</name>
<evidence type="ECO:0000256" key="1">
    <source>
        <dbReference type="ARBA" id="ARBA00022741"/>
    </source>
</evidence>
<evidence type="ECO:0000313" key="7">
    <source>
        <dbReference type="Proteomes" id="UP000179807"/>
    </source>
</evidence>
<dbReference type="SMART" id="SM00220">
    <property type="entry name" value="S_TKc"/>
    <property type="match status" value="1"/>
</dbReference>
<dbReference type="InterPro" id="IPR017441">
    <property type="entry name" value="Protein_kinase_ATP_BS"/>
</dbReference>
<keyword evidence="7" id="KW-1185">Reference proteome</keyword>
<dbReference type="OrthoDB" id="1668230at2759"/>
<dbReference type="Proteomes" id="UP000179807">
    <property type="component" value="Unassembled WGS sequence"/>
</dbReference>
<proteinExistence type="inferred from homology"/>
<dbReference type="GO" id="GO:0004674">
    <property type="term" value="F:protein serine/threonine kinase activity"/>
    <property type="evidence" value="ECO:0007669"/>
    <property type="project" value="UniProtKB-KW"/>
</dbReference>
<organism evidence="6 7">
    <name type="scientific">Tritrichomonas foetus</name>
    <dbReference type="NCBI Taxonomy" id="1144522"/>
    <lineage>
        <taxon>Eukaryota</taxon>
        <taxon>Metamonada</taxon>
        <taxon>Parabasalia</taxon>
        <taxon>Tritrichomonadida</taxon>
        <taxon>Tritrichomonadidae</taxon>
        <taxon>Tritrichomonas</taxon>
    </lineage>
</organism>
<dbReference type="FunFam" id="1.10.510.10:FF:000571">
    <property type="entry name" value="Maternal embryonic leucine zipper kinase"/>
    <property type="match status" value="1"/>
</dbReference>
<accession>A0A1J4J4J2</accession>
<keyword evidence="6" id="KW-0418">Kinase</keyword>
<dbReference type="PROSITE" id="PS00107">
    <property type="entry name" value="PROTEIN_KINASE_ATP"/>
    <property type="match status" value="1"/>
</dbReference>
<evidence type="ECO:0000256" key="4">
    <source>
        <dbReference type="RuleBase" id="RU000304"/>
    </source>
</evidence>
<sequence>MVNLDIPDMENLTIRDYTFHECIGYGGYSAVYAVTSSKFATKFVAKVLLPKDNKVSSAWESFDCEVRALIQLDYPNIIRLYDHFHEKGLFFIILEYCSHGSLYNNVKHNGPLKGSQLLTVVKQLISAVYFAHKNNVAHCDIKPHNILFDEFGRVKLADFGISVVTRESELIQNSKCSPDFAPPEVIRREAHDMFKADMWSLGVTLYFAATGKLPFRYYNSKQMLSDMKNVGIDMTQETVPPILFYLIKEMVTYDPAQRISIQKAYQMIFSIQDNTPKQTIPLGRYSSFKREDQKDNIHFYTGSQDEQHEVILKPVTIVSFKNIVCNTLLKRKRPNEVRRVCLSARPI</sequence>
<keyword evidence="1 3" id="KW-0547">Nucleotide-binding</keyword>
<keyword evidence="4" id="KW-0723">Serine/threonine-protein kinase</keyword>
<evidence type="ECO:0000259" key="5">
    <source>
        <dbReference type="PROSITE" id="PS50011"/>
    </source>
</evidence>